<gene>
    <name evidence="4" type="primary">hypA</name>
    <name evidence="5" type="ORF">IO98_03555</name>
</gene>
<keyword evidence="6" id="KW-1185">Reference proteome</keyword>
<dbReference type="Proteomes" id="UP000028525">
    <property type="component" value="Unassembled WGS sequence"/>
</dbReference>
<dbReference type="PIRSF" id="PIRSF004761">
    <property type="entry name" value="Hydrgn_mat_HypA"/>
    <property type="match status" value="1"/>
</dbReference>
<feature type="binding site" evidence="4">
    <location>
        <position position="92"/>
    </location>
    <ligand>
        <name>Zn(2+)</name>
        <dbReference type="ChEBI" id="CHEBI:29105"/>
    </ligand>
</feature>
<accession>A0A084JQX8</accession>
<feature type="binding site" evidence="4">
    <location>
        <position position="76"/>
    </location>
    <ligand>
        <name>Zn(2+)</name>
        <dbReference type="ChEBI" id="CHEBI:29105"/>
    </ligand>
</feature>
<dbReference type="Gene3D" id="3.30.2320.80">
    <property type="match status" value="1"/>
</dbReference>
<dbReference type="AlphaFoldDB" id="A0A084JQX8"/>
<dbReference type="OrthoDB" id="9800361at2"/>
<dbReference type="InterPro" id="IPR000688">
    <property type="entry name" value="HypA/HybF"/>
</dbReference>
<evidence type="ECO:0000256" key="2">
    <source>
        <dbReference type="ARBA" id="ARBA00022723"/>
    </source>
</evidence>
<evidence type="ECO:0000256" key="4">
    <source>
        <dbReference type="HAMAP-Rule" id="MF_00213"/>
    </source>
</evidence>
<protein>
    <recommendedName>
        <fullName evidence="4">Hydrogenase maturation factor HypA</fullName>
    </recommendedName>
</protein>
<dbReference type="HAMAP" id="MF_00213">
    <property type="entry name" value="HypA_HybF"/>
    <property type="match status" value="1"/>
</dbReference>
<keyword evidence="1 4" id="KW-0533">Nickel</keyword>
<keyword evidence="2 4" id="KW-0479">Metal-binding</keyword>
<feature type="binding site" evidence="4">
    <location>
        <position position="89"/>
    </location>
    <ligand>
        <name>Zn(2+)</name>
        <dbReference type="ChEBI" id="CHEBI:29105"/>
    </ligand>
</feature>
<reference evidence="5 6" key="1">
    <citation type="submission" date="2014-07" db="EMBL/GenBank/DDBJ databases">
        <title>Draft genome of Clostridium celerecrescens 152B isolated from sediments associated with methane hydrate from Krishna Godavari basin.</title>
        <authorList>
            <person name="Honkalas V.S."/>
            <person name="Dabir A.P."/>
            <person name="Arora P."/>
            <person name="Dhakephalkar P.K."/>
        </authorList>
    </citation>
    <scope>NUCLEOTIDE SEQUENCE [LARGE SCALE GENOMIC DNA]</scope>
    <source>
        <strain evidence="5 6">152B</strain>
    </source>
</reference>
<name>A0A084JQX8_9FIRM</name>
<evidence type="ECO:0000256" key="3">
    <source>
        <dbReference type="ARBA" id="ARBA00022833"/>
    </source>
</evidence>
<dbReference type="GO" id="GO:0008270">
    <property type="term" value="F:zinc ion binding"/>
    <property type="evidence" value="ECO:0007669"/>
    <property type="project" value="UniProtKB-UniRule"/>
</dbReference>
<organism evidence="5 6">
    <name type="scientific">Lacrimispora celerecrescens</name>
    <dbReference type="NCBI Taxonomy" id="29354"/>
    <lineage>
        <taxon>Bacteria</taxon>
        <taxon>Bacillati</taxon>
        <taxon>Bacillota</taxon>
        <taxon>Clostridia</taxon>
        <taxon>Lachnospirales</taxon>
        <taxon>Lachnospiraceae</taxon>
        <taxon>Lacrimispora</taxon>
    </lineage>
</organism>
<comment type="function">
    <text evidence="4">Involved in the maturation of [NiFe] hydrogenases. Required for nickel insertion into the metal center of the hydrogenase.</text>
</comment>
<evidence type="ECO:0000256" key="1">
    <source>
        <dbReference type="ARBA" id="ARBA00022596"/>
    </source>
</evidence>
<proteinExistence type="inferred from homology"/>
<dbReference type="GO" id="GO:0051604">
    <property type="term" value="P:protein maturation"/>
    <property type="evidence" value="ECO:0007669"/>
    <property type="project" value="InterPro"/>
</dbReference>
<dbReference type="Pfam" id="PF01155">
    <property type="entry name" value="HypA"/>
    <property type="match status" value="1"/>
</dbReference>
<keyword evidence="3 4" id="KW-0862">Zinc</keyword>
<dbReference type="STRING" id="29354.IO98_03555"/>
<evidence type="ECO:0000313" key="5">
    <source>
        <dbReference type="EMBL" id="KEZ91362.1"/>
    </source>
</evidence>
<feature type="binding site" evidence="4">
    <location>
        <position position="73"/>
    </location>
    <ligand>
        <name>Zn(2+)</name>
        <dbReference type="ChEBI" id="CHEBI:29105"/>
    </ligand>
</feature>
<feature type="binding site" evidence="4">
    <location>
        <position position="2"/>
    </location>
    <ligand>
        <name>Ni(2+)</name>
        <dbReference type="ChEBI" id="CHEBI:49786"/>
    </ligand>
</feature>
<dbReference type="EMBL" id="JPME01000005">
    <property type="protein sequence ID" value="KEZ91362.1"/>
    <property type="molecule type" value="Genomic_DNA"/>
</dbReference>
<dbReference type="RefSeq" id="WP_038277928.1">
    <property type="nucleotide sequence ID" value="NZ_JPME01000005.1"/>
</dbReference>
<comment type="caution">
    <text evidence="5">The sequence shown here is derived from an EMBL/GenBank/DDBJ whole genome shotgun (WGS) entry which is preliminary data.</text>
</comment>
<dbReference type="PANTHER" id="PTHR34535:SF3">
    <property type="entry name" value="HYDROGENASE MATURATION FACTOR HYPA"/>
    <property type="match status" value="1"/>
</dbReference>
<dbReference type="GO" id="GO:0016151">
    <property type="term" value="F:nickel cation binding"/>
    <property type="evidence" value="ECO:0007669"/>
    <property type="project" value="UniProtKB-UniRule"/>
</dbReference>
<evidence type="ECO:0000313" key="6">
    <source>
        <dbReference type="Proteomes" id="UP000028525"/>
    </source>
</evidence>
<sequence length="113" mass="12692">MHELGVLNSMVHTIERIVKEQNLSEVHKLVIEVGELSGIVPRYLEQSWPAASYKTFMEKTELELIVIPGIVKCKGCGRVFNAVYSDLNCPDCGSHDMEILEGDDMIIKEIVCN</sequence>
<comment type="similarity">
    <text evidence="4">Belongs to the HypA/HybF family.</text>
</comment>
<dbReference type="PANTHER" id="PTHR34535">
    <property type="entry name" value="HYDROGENASE MATURATION FACTOR HYPA"/>
    <property type="match status" value="1"/>
</dbReference>